<protein>
    <submittedName>
        <fullName evidence="8">Pex29p</fullName>
    </submittedName>
</protein>
<feature type="compositionally biased region" description="Polar residues" evidence="5">
    <location>
        <begin position="23"/>
        <end position="32"/>
    </location>
</feature>
<evidence type="ECO:0000256" key="1">
    <source>
        <dbReference type="ARBA" id="ARBA00004141"/>
    </source>
</evidence>
<evidence type="ECO:0000256" key="2">
    <source>
        <dbReference type="ARBA" id="ARBA00022692"/>
    </source>
</evidence>
<dbReference type="GO" id="GO:0005778">
    <property type="term" value="C:peroxisomal membrane"/>
    <property type="evidence" value="ECO:0007669"/>
    <property type="project" value="TreeGrafter"/>
</dbReference>
<keyword evidence="3 6" id="KW-1133">Transmembrane helix</keyword>
<feature type="transmembrane region" description="Helical" evidence="6">
    <location>
        <begin position="334"/>
        <end position="353"/>
    </location>
</feature>
<dbReference type="RefSeq" id="XP_018736178.1">
    <property type="nucleotide sequence ID" value="XM_018881729.1"/>
</dbReference>
<dbReference type="PANTHER" id="PTHR28304">
    <property type="entry name" value="PEROXISOMAL MEMBRANE PROTEIN PEX29"/>
    <property type="match status" value="1"/>
</dbReference>
<dbReference type="PANTHER" id="PTHR28304:SF2">
    <property type="entry name" value="PEROXISOMAL MEMBRANE PROTEIN PEX29"/>
    <property type="match status" value="1"/>
</dbReference>
<keyword evidence="9" id="KW-1185">Reference proteome</keyword>
<reference evidence="8 9" key="1">
    <citation type="submission" date="2016-02" db="EMBL/GenBank/DDBJ databases">
        <title>Complete genome sequence and transcriptome regulation of the pentose utilising yeast Sugiyamaella lignohabitans.</title>
        <authorList>
            <person name="Bellasio M."/>
            <person name="Peymann A."/>
            <person name="Valli M."/>
            <person name="Sipitzky M."/>
            <person name="Graf A."/>
            <person name="Sauer M."/>
            <person name="Marx H."/>
            <person name="Mattanovich D."/>
        </authorList>
    </citation>
    <scope>NUCLEOTIDE SEQUENCE [LARGE SCALE GENOMIC DNA]</scope>
    <source>
        <strain evidence="8 9">CBS 10342</strain>
    </source>
</reference>
<proteinExistence type="predicted"/>
<dbReference type="GeneID" id="30036799"/>
<feature type="region of interest" description="Disordered" evidence="5">
    <location>
        <begin position="23"/>
        <end position="55"/>
    </location>
</feature>
<accession>A0A167E6E1</accession>
<evidence type="ECO:0000313" key="8">
    <source>
        <dbReference type="EMBL" id="ANB13701.1"/>
    </source>
</evidence>
<feature type="domain" description="TECPR1-like DysF" evidence="7">
    <location>
        <begin position="181"/>
        <end position="544"/>
    </location>
</feature>
<evidence type="ECO:0000256" key="6">
    <source>
        <dbReference type="SAM" id="Phobius"/>
    </source>
</evidence>
<dbReference type="OrthoDB" id="74314at2759"/>
<dbReference type="EMBL" id="CP014502">
    <property type="protein sequence ID" value="ANB13701.1"/>
    <property type="molecule type" value="Genomic_DNA"/>
</dbReference>
<feature type="transmembrane region" description="Helical" evidence="6">
    <location>
        <begin position="236"/>
        <end position="257"/>
    </location>
</feature>
<evidence type="ECO:0000259" key="7">
    <source>
        <dbReference type="Pfam" id="PF06398"/>
    </source>
</evidence>
<dbReference type="InterPro" id="IPR010482">
    <property type="entry name" value="TECPR1-like_DysF"/>
</dbReference>
<evidence type="ECO:0000256" key="5">
    <source>
        <dbReference type="SAM" id="MobiDB-lite"/>
    </source>
</evidence>
<gene>
    <name evidence="8" type="primary">PEX29</name>
    <name evidence="8" type="ORF">AWJ20_4644</name>
</gene>
<dbReference type="Pfam" id="PF06398">
    <property type="entry name" value="Pex24p"/>
    <property type="match status" value="1"/>
</dbReference>
<organism evidence="8 9">
    <name type="scientific">Sugiyamaella lignohabitans</name>
    <dbReference type="NCBI Taxonomy" id="796027"/>
    <lineage>
        <taxon>Eukaryota</taxon>
        <taxon>Fungi</taxon>
        <taxon>Dikarya</taxon>
        <taxon>Ascomycota</taxon>
        <taxon>Saccharomycotina</taxon>
        <taxon>Dipodascomycetes</taxon>
        <taxon>Dipodascales</taxon>
        <taxon>Trichomonascaceae</taxon>
        <taxon>Sugiyamaella</taxon>
    </lineage>
</organism>
<name>A0A167E6E1_9ASCO</name>
<keyword evidence="2 6" id="KW-0812">Transmembrane</keyword>
<dbReference type="AlphaFoldDB" id="A0A167E6E1"/>
<evidence type="ECO:0000256" key="3">
    <source>
        <dbReference type="ARBA" id="ARBA00022989"/>
    </source>
</evidence>
<comment type="subcellular location">
    <subcellularLocation>
        <location evidence="1">Membrane</location>
        <topology evidence="1">Multi-pass membrane protein</topology>
    </subcellularLocation>
</comment>
<evidence type="ECO:0000256" key="4">
    <source>
        <dbReference type="ARBA" id="ARBA00023136"/>
    </source>
</evidence>
<dbReference type="GO" id="GO:0007031">
    <property type="term" value="P:peroxisome organization"/>
    <property type="evidence" value="ECO:0007669"/>
    <property type="project" value="UniProtKB-ARBA"/>
</dbReference>
<dbReference type="KEGG" id="slb:AWJ20_4644"/>
<dbReference type="Proteomes" id="UP000189580">
    <property type="component" value="Chromosome d"/>
</dbReference>
<feature type="compositionally biased region" description="Basic and acidic residues" evidence="5">
    <location>
        <begin position="33"/>
        <end position="44"/>
    </location>
</feature>
<dbReference type="InterPro" id="IPR052816">
    <property type="entry name" value="Peroxisomal_Membrane_PEX28-32"/>
</dbReference>
<evidence type="ECO:0000313" key="9">
    <source>
        <dbReference type="Proteomes" id="UP000189580"/>
    </source>
</evidence>
<sequence length="564" mass="64130">MVSNSQDEKPLSDTLSSLWNNFINTSPNSSQSARDDESLFKSDSDTQANAENTDIGIDMVKPEVQDDGSIGIVPATRNLGTASAVVSPVIAKTGSTEGTLLTRKGDPIESLRSLPITNNEKSNSSERPRSSLLSMASASTSNWLNPIKPEKVLEMLFESWAGSATQDLTTNRGRYQANLAPLSLPITFRNYNDFQSRCGIVYEMRYDIQAILEWKNPSGTLSYLIVYSFACLHPRLFILCPFVYLLLGIMAPAYIAVHPGPRSGSLADMHSMPFSGPPLHDPVIPKPVSQFSPEFLANVLDTQYAIGDAVKLFDKTVDWLSTFAYFTNEEWSSVIYVAILFSTAIIYFSSPFLFTYIQWRYIFLSGGWVAMGTSYLKNVGIHRNMELFLAEFKKSAMEKLPDSTDLSRYFEIKIPRLDVPRNFRFKEESELISKEVQIFEIQKFDVVESCWQQSVFWGSPYAHMKEPCESLPDGQLPNKIESVLPPMDWNFETDAWERDYDPQEWVDNHYLLQSRIFIDHDEKWVYDAEDGQKTNTYRRRRWSRVVTRTSDITPKPSTSLSKTE</sequence>
<keyword evidence="4 6" id="KW-0472">Membrane</keyword>